<evidence type="ECO:0000256" key="1">
    <source>
        <dbReference type="ARBA" id="ARBA00004116"/>
    </source>
</evidence>
<dbReference type="AlphaFoldDB" id="G8BP30"/>
<evidence type="ECO:0000256" key="3">
    <source>
        <dbReference type="ARBA" id="ARBA00023054"/>
    </source>
</evidence>
<dbReference type="SMART" id="SM00312">
    <property type="entry name" value="PX"/>
    <property type="match status" value="1"/>
</dbReference>
<evidence type="ECO:0000313" key="7">
    <source>
        <dbReference type="EMBL" id="CCE61658.1"/>
    </source>
</evidence>
<gene>
    <name evidence="7" type="primary">TPHA0A05840</name>
    <name evidence="7" type="ordered locus">TPHA_0A05840</name>
</gene>
<dbReference type="OMA" id="DSFDTRW"/>
<keyword evidence="2" id="KW-0926">Vacuole</keyword>
<dbReference type="GO" id="GO:0007034">
    <property type="term" value="P:vacuolar transport"/>
    <property type="evidence" value="ECO:0007669"/>
    <property type="project" value="UniProtKB-ARBA"/>
</dbReference>
<dbReference type="PROSITE" id="PS50195">
    <property type="entry name" value="PX"/>
    <property type="match status" value="1"/>
</dbReference>
<feature type="domain" description="T-SNARE coiled-coil homology" evidence="5">
    <location>
        <begin position="323"/>
        <end position="385"/>
    </location>
</feature>
<dbReference type="STRING" id="1071381.G8BP30"/>
<keyword evidence="8" id="KW-1185">Reference proteome</keyword>
<dbReference type="InterPro" id="IPR001683">
    <property type="entry name" value="PX_dom"/>
</dbReference>
<comment type="function">
    <text evidence="4">Essential for proper morphogenesis of the vacuole. May exist as structural reinforcement on the surface of the vacuolar membrane and be required for maintenance against rupture by osmotic pressure.</text>
</comment>
<proteinExistence type="predicted"/>
<dbReference type="eggNOG" id="KOG3202">
    <property type="taxonomic scope" value="Eukaryota"/>
</dbReference>
<dbReference type="GeneID" id="11532636"/>
<comment type="subcellular location">
    <subcellularLocation>
        <location evidence="1">Vacuole</location>
    </subcellularLocation>
</comment>
<evidence type="ECO:0000259" key="5">
    <source>
        <dbReference type="PROSITE" id="PS50192"/>
    </source>
</evidence>
<dbReference type="Gene3D" id="1.20.5.110">
    <property type="match status" value="1"/>
</dbReference>
<dbReference type="GO" id="GO:0000329">
    <property type="term" value="C:fungal-type vacuole membrane"/>
    <property type="evidence" value="ECO:0007669"/>
    <property type="project" value="UniProtKB-ARBA"/>
</dbReference>
<sequence length="389" mass="45518">MEEKKVRADVFFGDAKIVNKTYALYPFSIKVTKGDDSSAHTIEIGPLLKRYSDFYTLKKNLEKEFAMELPYELPKRTINNLFWSSQSSLDSDVIKERKYKLRNFLFDLLNDSFDTRWRNSSYVTDFLEMEEDWQSIVRQLSMTDKGSNNSGVNYNSFNVNIFDDNFDSNIDLSISKNWDLLFKECKSQLLQCKKSQDDKNNNKVLMKLRLILNKLESTLPNDVDEKSTEKKRNLIELFKSDVNEIVTTSSLLRNYALNYPNKSSSTVENSDDASDRNMRNQLFKKSETQQSINIKKPLLGRRRLGETEETMGLDNQQLLQCHKDEMINQDQELEQLQKIIHRQKLMTTEMNSELAQQNELLDMMDDEVNNTSVKLNKANSRVKRFNNNS</sequence>
<keyword evidence="3" id="KW-0175">Coiled coil</keyword>
<dbReference type="KEGG" id="tpf:TPHA_0A05840"/>
<dbReference type="Pfam" id="PF00787">
    <property type="entry name" value="PX"/>
    <property type="match status" value="1"/>
</dbReference>
<dbReference type="GO" id="GO:0016192">
    <property type="term" value="P:vesicle-mediated transport"/>
    <property type="evidence" value="ECO:0007669"/>
    <property type="project" value="UniProtKB-ARBA"/>
</dbReference>
<dbReference type="InterPro" id="IPR000727">
    <property type="entry name" value="T_SNARE_dom"/>
</dbReference>
<feature type="domain" description="PX" evidence="6">
    <location>
        <begin position="1"/>
        <end position="134"/>
    </location>
</feature>
<dbReference type="SUPFAM" id="SSF64268">
    <property type="entry name" value="PX domain"/>
    <property type="match status" value="1"/>
</dbReference>
<dbReference type="HOGENOM" id="CLU_033748_1_0_1"/>
<accession>G8BP30</accession>
<evidence type="ECO:0000256" key="2">
    <source>
        <dbReference type="ARBA" id="ARBA00022554"/>
    </source>
</evidence>
<organism evidence="7 8">
    <name type="scientific">Tetrapisispora phaffii (strain ATCC 24235 / CBS 4417 / NBRC 1672 / NRRL Y-8282 / UCD 70-5)</name>
    <name type="common">Yeast</name>
    <name type="synonym">Fabospora phaffii</name>
    <dbReference type="NCBI Taxonomy" id="1071381"/>
    <lineage>
        <taxon>Eukaryota</taxon>
        <taxon>Fungi</taxon>
        <taxon>Dikarya</taxon>
        <taxon>Ascomycota</taxon>
        <taxon>Saccharomycotina</taxon>
        <taxon>Saccharomycetes</taxon>
        <taxon>Saccharomycetales</taxon>
        <taxon>Saccharomycetaceae</taxon>
        <taxon>Tetrapisispora</taxon>
    </lineage>
</organism>
<dbReference type="InterPro" id="IPR036871">
    <property type="entry name" value="PX_dom_sf"/>
</dbReference>
<protein>
    <recommendedName>
        <fullName evidence="9">t-SNARE coiled-coil homology domain-containing protein</fullName>
    </recommendedName>
</protein>
<dbReference type="RefSeq" id="XP_003684092.1">
    <property type="nucleotide sequence ID" value="XM_003684044.1"/>
</dbReference>
<reference evidence="7 8" key="1">
    <citation type="journal article" date="2011" name="Proc. Natl. Acad. Sci. U.S.A.">
        <title>Evolutionary erosion of yeast sex chromosomes by mating-type switching accidents.</title>
        <authorList>
            <person name="Gordon J.L."/>
            <person name="Armisen D."/>
            <person name="Proux-Wera E."/>
            <person name="Oheigeartaigh S.S."/>
            <person name="Byrne K.P."/>
            <person name="Wolfe K.H."/>
        </authorList>
    </citation>
    <scope>NUCLEOTIDE SEQUENCE [LARGE SCALE GENOMIC DNA]</scope>
    <source>
        <strain evidence="8">ATCC 24235 / CBS 4417 / NBRC 1672 / NRRL Y-8282 / UCD 70-5</strain>
    </source>
</reference>
<dbReference type="FunFam" id="1.20.5.110:FF:000058">
    <property type="entry name" value="VAM7p Vacuolar SNARE protein"/>
    <property type="match status" value="1"/>
</dbReference>
<evidence type="ECO:0000259" key="6">
    <source>
        <dbReference type="PROSITE" id="PS50195"/>
    </source>
</evidence>
<evidence type="ECO:0000256" key="4">
    <source>
        <dbReference type="ARBA" id="ARBA00054927"/>
    </source>
</evidence>
<dbReference type="Proteomes" id="UP000005666">
    <property type="component" value="Chromosome 1"/>
</dbReference>
<dbReference type="GO" id="GO:0035091">
    <property type="term" value="F:phosphatidylinositol binding"/>
    <property type="evidence" value="ECO:0007669"/>
    <property type="project" value="InterPro"/>
</dbReference>
<dbReference type="SUPFAM" id="SSF58038">
    <property type="entry name" value="SNARE fusion complex"/>
    <property type="match status" value="1"/>
</dbReference>
<dbReference type="CDD" id="cd15858">
    <property type="entry name" value="SNARE_VAM7"/>
    <property type="match status" value="1"/>
</dbReference>
<evidence type="ECO:0008006" key="9">
    <source>
        <dbReference type="Google" id="ProtNLM"/>
    </source>
</evidence>
<dbReference type="EMBL" id="HE612856">
    <property type="protein sequence ID" value="CCE61658.1"/>
    <property type="molecule type" value="Genomic_DNA"/>
</dbReference>
<dbReference type="GO" id="GO:0097576">
    <property type="term" value="P:vacuole fusion"/>
    <property type="evidence" value="ECO:0007669"/>
    <property type="project" value="UniProtKB-ARBA"/>
</dbReference>
<dbReference type="PROSITE" id="PS50192">
    <property type="entry name" value="T_SNARE"/>
    <property type="match status" value="1"/>
</dbReference>
<dbReference type="OrthoDB" id="428895at2759"/>
<dbReference type="Gene3D" id="3.30.1520.10">
    <property type="entry name" value="Phox-like domain"/>
    <property type="match status" value="1"/>
</dbReference>
<dbReference type="SMART" id="SM00397">
    <property type="entry name" value="t_SNARE"/>
    <property type="match status" value="1"/>
</dbReference>
<name>G8BP30_TETPH</name>
<evidence type="ECO:0000313" key="8">
    <source>
        <dbReference type="Proteomes" id="UP000005666"/>
    </source>
</evidence>